<evidence type="ECO:0000256" key="3">
    <source>
        <dbReference type="ARBA" id="ARBA00022472"/>
    </source>
</evidence>
<dbReference type="PROSITE" id="PS50294">
    <property type="entry name" value="WD_REPEATS_REGION"/>
    <property type="match status" value="1"/>
</dbReference>
<dbReference type="Pfam" id="PF00400">
    <property type="entry name" value="WD40"/>
    <property type="match status" value="4"/>
</dbReference>
<evidence type="ECO:0000256" key="2">
    <source>
        <dbReference type="ARBA" id="ARBA00005616"/>
    </source>
</evidence>
<dbReference type="PROSITE" id="PS50082">
    <property type="entry name" value="WD_REPEATS_2"/>
    <property type="match status" value="3"/>
</dbReference>
<dbReference type="GO" id="GO:0003682">
    <property type="term" value="F:chromatin binding"/>
    <property type="evidence" value="ECO:0007669"/>
    <property type="project" value="TreeGrafter"/>
</dbReference>
<dbReference type="GO" id="GO:0006353">
    <property type="term" value="P:DNA-templated transcription termination"/>
    <property type="evidence" value="ECO:0007669"/>
    <property type="project" value="UniProtKB-KW"/>
</dbReference>
<dbReference type="InterPro" id="IPR019775">
    <property type="entry name" value="WD40_repeat_CS"/>
</dbReference>
<dbReference type="InterPro" id="IPR015943">
    <property type="entry name" value="WD40/YVTN_repeat-like_dom_sf"/>
</dbReference>
<comment type="similarity">
    <text evidence="2">Belongs to the WD repeat SWD2 family.</text>
</comment>
<keyword evidence="3" id="KW-0804">Transcription</keyword>
<dbReference type="AlphaFoldDB" id="A0A8C8EIF7"/>
<keyword evidence="3" id="KW-0805">Transcription regulation</keyword>
<dbReference type="InterPro" id="IPR020472">
    <property type="entry name" value="WD40_PAC1"/>
</dbReference>
<feature type="repeat" description="WD" evidence="7">
    <location>
        <begin position="210"/>
        <end position="251"/>
    </location>
</feature>
<protein>
    <recommendedName>
        <fullName evidence="10">WD repeat-containing protein 82</fullName>
    </recommendedName>
</protein>
<evidence type="ECO:0000313" key="9">
    <source>
        <dbReference type="Proteomes" id="UP000694402"/>
    </source>
</evidence>
<dbReference type="PRINTS" id="PR00320">
    <property type="entry name" value="GPROTEINBRPT"/>
</dbReference>
<dbReference type="Proteomes" id="UP000694402">
    <property type="component" value="Unassembled WGS sequence"/>
</dbReference>
<gene>
    <name evidence="8" type="primary">LOC112254301</name>
</gene>
<organism evidence="8 9">
    <name type="scientific">Oncorhynchus tshawytscha</name>
    <name type="common">Chinook salmon</name>
    <name type="synonym">Salmo tshawytscha</name>
    <dbReference type="NCBI Taxonomy" id="74940"/>
    <lineage>
        <taxon>Eukaryota</taxon>
        <taxon>Metazoa</taxon>
        <taxon>Chordata</taxon>
        <taxon>Craniata</taxon>
        <taxon>Vertebrata</taxon>
        <taxon>Euteleostomi</taxon>
        <taxon>Actinopterygii</taxon>
        <taxon>Neopterygii</taxon>
        <taxon>Teleostei</taxon>
        <taxon>Protacanthopterygii</taxon>
        <taxon>Salmoniformes</taxon>
        <taxon>Salmonidae</taxon>
        <taxon>Salmoninae</taxon>
        <taxon>Oncorhynchus</taxon>
    </lineage>
</organism>
<evidence type="ECO:0000256" key="7">
    <source>
        <dbReference type="PROSITE-ProRule" id="PRU00221"/>
    </source>
</evidence>
<reference evidence="8" key="1">
    <citation type="submission" date="2025-08" db="UniProtKB">
        <authorList>
            <consortium name="Ensembl"/>
        </authorList>
    </citation>
    <scope>IDENTIFICATION</scope>
</reference>
<dbReference type="PANTHER" id="PTHR19861:SF0">
    <property type="entry name" value="WD REPEAT-CONTAINING PROTEIN 82"/>
    <property type="match status" value="1"/>
</dbReference>
<evidence type="ECO:0000256" key="6">
    <source>
        <dbReference type="ARBA" id="ARBA00023242"/>
    </source>
</evidence>
<dbReference type="Gene3D" id="2.130.10.10">
    <property type="entry name" value="YVTN repeat-like/Quinoprotein amine dehydrogenase"/>
    <property type="match status" value="2"/>
</dbReference>
<reference evidence="8" key="2">
    <citation type="submission" date="2025-09" db="UniProtKB">
        <authorList>
            <consortium name="Ensembl"/>
        </authorList>
    </citation>
    <scope>IDENTIFICATION</scope>
</reference>
<keyword evidence="9" id="KW-1185">Reference proteome</keyword>
<evidence type="ECO:0000313" key="8">
    <source>
        <dbReference type="Ensembl" id="ENSOTSP00005005608.1"/>
    </source>
</evidence>
<evidence type="ECO:0000256" key="1">
    <source>
        <dbReference type="ARBA" id="ARBA00004123"/>
    </source>
</evidence>
<dbReference type="InterPro" id="IPR037867">
    <property type="entry name" value="Swd2/WDR82"/>
</dbReference>
<comment type="subcellular location">
    <subcellularLocation>
        <location evidence="1">Nucleus</location>
    </subcellularLocation>
</comment>
<feature type="repeat" description="WD" evidence="7">
    <location>
        <begin position="103"/>
        <end position="138"/>
    </location>
</feature>
<dbReference type="GeneTree" id="ENSGT00530000063965"/>
<accession>A0A8C8EIF7</accession>
<dbReference type="Ensembl" id="ENSOTST00005006227.2">
    <property type="protein sequence ID" value="ENSOTSP00005005608.1"/>
    <property type="gene ID" value="ENSOTSG00005003239.2"/>
</dbReference>
<sequence>MKLTDNVLRSFRVAKVFRENSDKINCFDFSSNGETIISSSDDDSLVLYDCQEGKPKRTLYSKKYGVDLIRYTHAANTVVYSSNKIDDTIRYLSLHDNKYIRYFPGHNKRVTSLSMSPVDDTFISGSLDKTIRLWDLRSPNCQVGEASLDGQTVRPAGPFATFKLQYDRTCEWTGLKFSNDGKLILVSTNGGALRLLDAFKGAVMHSFGGYNNSKAVTLEASFTPDSQFIMIGSEDGKVHVWNAESGMKVAVLDGKHTGPVTCLQFNPKFMTFASACSNMAFWLPTIDD</sequence>
<dbReference type="PROSITE" id="PS00678">
    <property type="entry name" value="WD_REPEATS_1"/>
    <property type="match status" value="1"/>
</dbReference>
<dbReference type="FunFam" id="2.130.10.10:FF:000117">
    <property type="entry name" value="WD repeat-containing protein 82"/>
    <property type="match status" value="1"/>
</dbReference>
<proteinExistence type="inferred from homology"/>
<evidence type="ECO:0000256" key="5">
    <source>
        <dbReference type="ARBA" id="ARBA00022737"/>
    </source>
</evidence>
<keyword evidence="3" id="KW-0806">Transcription termination</keyword>
<dbReference type="SMART" id="SM00320">
    <property type="entry name" value="WD40"/>
    <property type="match status" value="5"/>
</dbReference>
<keyword evidence="4 7" id="KW-0853">WD repeat</keyword>
<dbReference type="InterPro" id="IPR036322">
    <property type="entry name" value="WD40_repeat_dom_sf"/>
</dbReference>
<keyword evidence="5" id="KW-0677">Repeat</keyword>
<keyword evidence="6" id="KW-0539">Nucleus</keyword>
<evidence type="ECO:0000256" key="4">
    <source>
        <dbReference type="ARBA" id="ARBA00022574"/>
    </source>
</evidence>
<dbReference type="FunFam" id="2.130.10.10:FF:002575">
    <property type="entry name" value="WD repeat domain 82"/>
    <property type="match status" value="1"/>
</dbReference>
<name>A0A8C8EIF7_ONCTS</name>
<dbReference type="PANTHER" id="PTHR19861">
    <property type="entry name" value="WD40 REPEAT PROTEIN SWD2"/>
    <property type="match status" value="1"/>
</dbReference>
<evidence type="ECO:0008006" key="10">
    <source>
        <dbReference type="Google" id="ProtNLM"/>
    </source>
</evidence>
<dbReference type="InterPro" id="IPR001680">
    <property type="entry name" value="WD40_rpt"/>
</dbReference>
<dbReference type="SUPFAM" id="SSF50978">
    <property type="entry name" value="WD40 repeat-like"/>
    <property type="match status" value="1"/>
</dbReference>
<feature type="repeat" description="WD" evidence="7">
    <location>
        <begin position="17"/>
        <end position="58"/>
    </location>
</feature>
<dbReference type="GO" id="GO:0048188">
    <property type="term" value="C:Set1C/COMPASS complex"/>
    <property type="evidence" value="ECO:0007669"/>
    <property type="project" value="TreeGrafter"/>
</dbReference>